<dbReference type="Pfam" id="PF00881">
    <property type="entry name" value="Nitroreductase"/>
    <property type="match status" value="1"/>
</dbReference>
<evidence type="ECO:0000313" key="3">
    <source>
        <dbReference type="Proteomes" id="UP000001304"/>
    </source>
</evidence>
<protein>
    <submittedName>
        <fullName evidence="2">SagB-type dehydrogenase domain</fullName>
    </submittedName>
</protein>
<dbReference type="Proteomes" id="UP000001304">
    <property type="component" value="Chromosome"/>
</dbReference>
<dbReference type="SUPFAM" id="SSF55469">
    <property type="entry name" value="FMN-dependent nitroreductase-like"/>
    <property type="match status" value="1"/>
</dbReference>
<dbReference type="InterPro" id="IPR020051">
    <property type="entry name" value="SagB-type_dehydrogenase"/>
</dbReference>
<dbReference type="EMBL" id="CP002098">
    <property type="protein sequence ID" value="ADM27248.1"/>
    <property type="molecule type" value="Genomic_DNA"/>
</dbReference>
<dbReference type="CDD" id="cd02142">
    <property type="entry name" value="McbC_SagB-like_oxidoreductase"/>
    <property type="match status" value="1"/>
</dbReference>
<feature type="domain" description="Nitroreductase" evidence="1">
    <location>
        <begin position="27"/>
        <end position="207"/>
    </location>
</feature>
<organism evidence="2 3">
    <name type="scientific">Ignisphaera aggregans (strain DSM 17230 / JCM 13409 / AQ1.S1)</name>
    <dbReference type="NCBI Taxonomy" id="583356"/>
    <lineage>
        <taxon>Archaea</taxon>
        <taxon>Thermoproteota</taxon>
        <taxon>Thermoprotei</taxon>
        <taxon>Desulfurococcales</taxon>
        <taxon>Desulfurococcaceae</taxon>
        <taxon>Ignisphaera</taxon>
    </lineage>
</organism>
<dbReference type="STRING" id="583356.Igag_0409"/>
<dbReference type="PANTHER" id="PTHR43745:SF2">
    <property type="entry name" value="NITROREDUCTASE MJ1384-RELATED"/>
    <property type="match status" value="1"/>
</dbReference>
<dbReference type="InterPro" id="IPR000415">
    <property type="entry name" value="Nitroreductase-like"/>
</dbReference>
<sequence>MSFGERIFLPYPRKITVMSVEEAILLRRSYRSFRSDPVNIEHLALILWSAYGISDPVNLFRVSPSAGATYPLEVYVAIGERGVVDSTGFIPAGVYRYEPYTHTLNPIKYGDIRRELARAALDQIYIEEAPIDIVVTAIYRRTTRYYGKRGEIRYVPMDVGHMGQNIYLMATALGYGTVAIGAFNDDEVAKVLGCSKEETPIYIMPIGVPREYRKIDFSDIKIVIENNRKKLLRSI</sequence>
<evidence type="ECO:0000313" key="2">
    <source>
        <dbReference type="EMBL" id="ADM27248.1"/>
    </source>
</evidence>
<dbReference type="GO" id="GO:0016491">
    <property type="term" value="F:oxidoreductase activity"/>
    <property type="evidence" value="ECO:0007669"/>
    <property type="project" value="InterPro"/>
</dbReference>
<proteinExistence type="predicted"/>
<dbReference type="AlphaFoldDB" id="E0SRH3"/>
<dbReference type="KEGG" id="iag:Igag_0409"/>
<evidence type="ECO:0000259" key="1">
    <source>
        <dbReference type="Pfam" id="PF00881"/>
    </source>
</evidence>
<dbReference type="InterPro" id="IPR029479">
    <property type="entry name" value="Nitroreductase"/>
</dbReference>
<dbReference type="HOGENOM" id="CLU_059362_3_1_2"/>
<dbReference type="InterPro" id="IPR052544">
    <property type="entry name" value="Bacteriocin_Proc_Enz"/>
</dbReference>
<dbReference type="BioCyc" id="IAGG583356:GHAH-413-MONOMER"/>
<gene>
    <name evidence="2" type="ordered locus">Igag_0409</name>
</gene>
<accession>E0SRH3</accession>
<dbReference type="Gene3D" id="3.40.109.10">
    <property type="entry name" value="NADH Oxidase"/>
    <property type="match status" value="1"/>
</dbReference>
<keyword evidence="3" id="KW-1185">Reference proteome</keyword>
<dbReference type="PANTHER" id="PTHR43745">
    <property type="entry name" value="NITROREDUCTASE MJ1384-RELATED"/>
    <property type="match status" value="1"/>
</dbReference>
<name>E0SRH3_IGNAA</name>
<dbReference type="NCBIfam" id="TIGR03605">
    <property type="entry name" value="antibiot_sagB"/>
    <property type="match status" value="1"/>
</dbReference>
<reference evidence="2 3" key="1">
    <citation type="journal article" date="2010" name="Stand. Genomic Sci.">
        <title>Complete genome sequence of Ignisphaera aggregans type strain (AQ1.S1).</title>
        <authorList>
            <person name="Goker M."/>
            <person name="Held B."/>
            <person name="Lapidus A."/>
            <person name="Nolan M."/>
            <person name="Spring S."/>
            <person name="Yasawong M."/>
            <person name="Lucas S."/>
            <person name="Glavina Del Rio T."/>
            <person name="Tice H."/>
            <person name="Cheng J.F."/>
            <person name="Goodwin L."/>
            <person name="Tapia R."/>
            <person name="Pitluck S."/>
            <person name="Liolios K."/>
            <person name="Ivanova N."/>
            <person name="Mavromatis K."/>
            <person name="Mikhailova N."/>
            <person name="Pati A."/>
            <person name="Chen A."/>
            <person name="Palaniappan K."/>
            <person name="Brambilla E."/>
            <person name="Land M."/>
            <person name="Hauser L."/>
            <person name="Chang Y.J."/>
            <person name="Jeffries C.D."/>
            <person name="Brettin T."/>
            <person name="Detter J.C."/>
            <person name="Han C."/>
            <person name="Rohde M."/>
            <person name="Sikorski J."/>
            <person name="Woyke T."/>
            <person name="Bristow J."/>
            <person name="Eisen J.A."/>
            <person name="Markowitz V."/>
            <person name="Hugenholtz P."/>
            <person name="Kyrpides N.C."/>
            <person name="Klenk H.P."/>
        </authorList>
    </citation>
    <scope>NUCLEOTIDE SEQUENCE [LARGE SCALE GENOMIC DNA]</scope>
    <source>
        <strain evidence="3">DSM 17230 / JCM 13409 / AQ1.S1</strain>
    </source>
</reference>